<dbReference type="PANTHER" id="PTHR43409:SF4">
    <property type="entry name" value="RADICAL SAM SUPERFAMILY PROTEIN"/>
    <property type="match status" value="1"/>
</dbReference>
<evidence type="ECO:0000256" key="1">
    <source>
        <dbReference type="ARBA" id="ARBA00001966"/>
    </source>
</evidence>
<dbReference type="SFLD" id="SFLDG01095">
    <property type="entry name" value="Uncharacterised_Radical_SAM_Su"/>
    <property type="match status" value="1"/>
</dbReference>
<evidence type="ECO:0000256" key="4">
    <source>
        <dbReference type="ARBA" id="ARBA00023004"/>
    </source>
</evidence>
<dbReference type="RefSeq" id="WP_281836279.1">
    <property type="nucleotide sequence ID" value="NZ_BSDY01000011.1"/>
</dbReference>
<keyword evidence="4" id="KW-0408">Iron</keyword>
<dbReference type="PROSITE" id="PS51918">
    <property type="entry name" value="RADICAL_SAM"/>
    <property type="match status" value="1"/>
</dbReference>
<organism evidence="7 8">
    <name type="scientific">Propionigenium maris DSM 9537</name>
    <dbReference type="NCBI Taxonomy" id="1123000"/>
    <lineage>
        <taxon>Bacteria</taxon>
        <taxon>Fusobacteriati</taxon>
        <taxon>Fusobacteriota</taxon>
        <taxon>Fusobacteriia</taxon>
        <taxon>Fusobacteriales</taxon>
        <taxon>Fusobacteriaceae</taxon>
        <taxon>Propionigenium</taxon>
    </lineage>
</organism>
<dbReference type="SFLD" id="SFLDG01082">
    <property type="entry name" value="B12-binding_domain_containing"/>
    <property type="match status" value="1"/>
</dbReference>
<accession>A0A9W6GKP2</accession>
<evidence type="ECO:0000313" key="8">
    <source>
        <dbReference type="Proteomes" id="UP001144471"/>
    </source>
</evidence>
<dbReference type="InterPro" id="IPR006638">
    <property type="entry name" value="Elp3/MiaA/NifB-like_rSAM"/>
</dbReference>
<dbReference type="GO" id="GO:0046872">
    <property type="term" value="F:metal ion binding"/>
    <property type="evidence" value="ECO:0007669"/>
    <property type="project" value="UniProtKB-KW"/>
</dbReference>
<dbReference type="Pfam" id="PF04055">
    <property type="entry name" value="Radical_SAM"/>
    <property type="match status" value="1"/>
</dbReference>
<dbReference type="EMBL" id="BSDY01000011">
    <property type="protein sequence ID" value="GLI56888.1"/>
    <property type="molecule type" value="Genomic_DNA"/>
</dbReference>
<evidence type="ECO:0000256" key="5">
    <source>
        <dbReference type="ARBA" id="ARBA00023014"/>
    </source>
</evidence>
<reference evidence="7" key="1">
    <citation type="submission" date="2022-12" db="EMBL/GenBank/DDBJ databases">
        <title>Reference genome sequencing for broad-spectrum identification of bacterial and archaeal isolates by mass spectrometry.</title>
        <authorList>
            <person name="Sekiguchi Y."/>
            <person name="Tourlousse D.M."/>
        </authorList>
    </citation>
    <scope>NUCLEOTIDE SEQUENCE</scope>
    <source>
        <strain evidence="7">10succ1</strain>
    </source>
</reference>
<protein>
    <submittedName>
        <fullName evidence="7">Radical SAM protein</fullName>
    </submittedName>
</protein>
<evidence type="ECO:0000259" key="6">
    <source>
        <dbReference type="PROSITE" id="PS51918"/>
    </source>
</evidence>
<dbReference type="Gene3D" id="3.20.20.70">
    <property type="entry name" value="Aldolase class I"/>
    <property type="match status" value="1"/>
</dbReference>
<evidence type="ECO:0000256" key="2">
    <source>
        <dbReference type="ARBA" id="ARBA00022691"/>
    </source>
</evidence>
<dbReference type="InterPro" id="IPR013785">
    <property type="entry name" value="Aldolase_TIM"/>
</dbReference>
<dbReference type="Proteomes" id="UP001144471">
    <property type="component" value="Unassembled WGS sequence"/>
</dbReference>
<name>A0A9W6GKP2_9FUSO</name>
<keyword evidence="8" id="KW-1185">Reference proteome</keyword>
<keyword evidence="2" id="KW-0949">S-adenosyl-L-methionine</keyword>
<keyword evidence="5" id="KW-0411">Iron-sulfur</keyword>
<dbReference type="SMART" id="SM00729">
    <property type="entry name" value="Elp3"/>
    <property type="match status" value="1"/>
</dbReference>
<dbReference type="InterPro" id="IPR051198">
    <property type="entry name" value="BchE-like"/>
</dbReference>
<proteinExistence type="predicted"/>
<comment type="cofactor">
    <cofactor evidence="1">
        <name>[4Fe-4S] cluster</name>
        <dbReference type="ChEBI" id="CHEBI:49883"/>
    </cofactor>
</comment>
<dbReference type="SFLD" id="SFLDS00029">
    <property type="entry name" value="Radical_SAM"/>
    <property type="match status" value="1"/>
</dbReference>
<feature type="domain" description="Radical SAM core" evidence="6">
    <location>
        <begin position="9"/>
        <end position="246"/>
    </location>
</feature>
<dbReference type="GO" id="GO:0051536">
    <property type="term" value="F:iron-sulfur cluster binding"/>
    <property type="evidence" value="ECO:0007669"/>
    <property type="project" value="UniProtKB-KW"/>
</dbReference>
<dbReference type="AlphaFoldDB" id="A0A9W6GKP2"/>
<gene>
    <name evidence="7" type="ORF">PM10SUCC1_24020</name>
</gene>
<dbReference type="CDD" id="cd01335">
    <property type="entry name" value="Radical_SAM"/>
    <property type="match status" value="1"/>
</dbReference>
<sequence length="288" mass="32898">MEYEGRVFRPPSEGRSLIIQATIGCSHNRCRFCTMYREKKFRMRSSDEIIEELRGLKNYYDYYKRVFLADGDAMGMPTSELMRILTFIREEIPQINRVGIYAHGKNLLGKSVEELKKLKEAGLGIAYIGLESGSDRVLSQMNKGISVGECVEGALRAKEAGMKVSVMLISGLGGRKLMKEHAVESARAVNRIKPNYLSLLTLMLDESAEIMRDIEKGRFELLSPEEVLDEARIFLQETSLDKTIFRSNHASNYLAMEGVLGRDKEKLLREIEEAIEEEDYKEEFFRGL</sequence>
<dbReference type="SUPFAM" id="SSF102114">
    <property type="entry name" value="Radical SAM enzymes"/>
    <property type="match status" value="1"/>
</dbReference>
<comment type="caution">
    <text evidence="7">The sequence shown here is derived from an EMBL/GenBank/DDBJ whole genome shotgun (WGS) entry which is preliminary data.</text>
</comment>
<evidence type="ECO:0000256" key="3">
    <source>
        <dbReference type="ARBA" id="ARBA00022723"/>
    </source>
</evidence>
<dbReference type="GO" id="GO:0003824">
    <property type="term" value="F:catalytic activity"/>
    <property type="evidence" value="ECO:0007669"/>
    <property type="project" value="InterPro"/>
</dbReference>
<evidence type="ECO:0000313" key="7">
    <source>
        <dbReference type="EMBL" id="GLI56888.1"/>
    </source>
</evidence>
<dbReference type="InterPro" id="IPR058240">
    <property type="entry name" value="rSAM_sf"/>
</dbReference>
<dbReference type="InterPro" id="IPR007197">
    <property type="entry name" value="rSAM"/>
</dbReference>
<dbReference type="PANTHER" id="PTHR43409">
    <property type="entry name" value="ANAEROBIC MAGNESIUM-PROTOPORPHYRIN IX MONOMETHYL ESTER CYCLASE-RELATED"/>
    <property type="match status" value="1"/>
</dbReference>
<keyword evidence="3" id="KW-0479">Metal-binding</keyword>